<dbReference type="EMBL" id="FQYR01000002">
    <property type="protein sequence ID" value="SHI55717.1"/>
    <property type="molecule type" value="Genomic_DNA"/>
</dbReference>
<evidence type="ECO:0000313" key="1">
    <source>
        <dbReference type="EMBL" id="SHI55717.1"/>
    </source>
</evidence>
<dbReference type="InParanoid" id="A0A1M6C3X3"/>
<dbReference type="SUPFAM" id="SSF54197">
    <property type="entry name" value="HIT-like"/>
    <property type="match status" value="1"/>
</dbReference>
<name>A0A1M6C3X3_9BACT</name>
<protein>
    <recommendedName>
        <fullName evidence="3">Diadenosine tetraphosphate (Ap4A) hydrolase</fullName>
    </recommendedName>
</protein>
<dbReference type="InterPro" id="IPR036265">
    <property type="entry name" value="HIT-like_sf"/>
</dbReference>
<dbReference type="STRING" id="1123071.SAMN02745181_0381"/>
<proteinExistence type="predicted"/>
<organism evidence="1 2">
    <name type="scientific">Rubritalea squalenifaciens DSM 18772</name>
    <dbReference type="NCBI Taxonomy" id="1123071"/>
    <lineage>
        <taxon>Bacteria</taxon>
        <taxon>Pseudomonadati</taxon>
        <taxon>Verrucomicrobiota</taxon>
        <taxon>Verrucomicrobiia</taxon>
        <taxon>Verrucomicrobiales</taxon>
        <taxon>Rubritaleaceae</taxon>
        <taxon>Rubritalea</taxon>
    </lineage>
</organism>
<dbReference type="OrthoDB" id="8592405at2"/>
<dbReference type="AlphaFoldDB" id="A0A1M6C3X3"/>
<dbReference type="Proteomes" id="UP000184510">
    <property type="component" value="Unassembled WGS sequence"/>
</dbReference>
<dbReference type="Gene3D" id="3.30.428.10">
    <property type="entry name" value="HIT-like"/>
    <property type="match status" value="1"/>
</dbReference>
<evidence type="ECO:0000313" key="2">
    <source>
        <dbReference type="Proteomes" id="UP000184510"/>
    </source>
</evidence>
<dbReference type="RefSeq" id="WP_143157809.1">
    <property type="nucleotide sequence ID" value="NZ_FQYR01000002.1"/>
</dbReference>
<evidence type="ECO:0008006" key="3">
    <source>
        <dbReference type="Google" id="ProtNLM"/>
    </source>
</evidence>
<sequence>MAFTIPEHLIVHRAKHWTINHRVDTDMPGYLMIGAADSQVERFQDISEEASLELGTLIVQATRYVEEELQPKRVFCSRYGYDDGHSVHFHVIPIYAWLEEAFLQDPEYSKLFCDGSSLTLFLWREYIEAENKRPIHGPSVQEAIARVKTRFEPR</sequence>
<accession>A0A1M6C3X3</accession>
<reference evidence="1 2" key="1">
    <citation type="submission" date="2016-11" db="EMBL/GenBank/DDBJ databases">
        <authorList>
            <person name="Jaros S."/>
            <person name="Januszkiewicz K."/>
            <person name="Wedrychowicz H."/>
        </authorList>
    </citation>
    <scope>NUCLEOTIDE SEQUENCE [LARGE SCALE GENOMIC DNA]</scope>
    <source>
        <strain evidence="1 2">DSM 18772</strain>
    </source>
</reference>
<keyword evidence="2" id="KW-1185">Reference proteome</keyword>
<gene>
    <name evidence="1" type="ORF">SAMN02745181_0381</name>
</gene>